<feature type="compositionally biased region" description="Basic and acidic residues" evidence="1">
    <location>
        <begin position="1"/>
        <end position="10"/>
    </location>
</feature>
<sequence length="58" mass="6496">MTEQKKKPDTLNKVPSLKHHKEGNLYVTMNNPDDSLTKQTGDNASLISLDNPDDSLEE</sequence>
<protein>
    <submittedName>
        <fullName evidence="2">Uncharacterized protein</fullName>
    </submittedName>
</protein>
<dbReference type="Proteomes" id="UP000037175">
    <property type="component" value="Unassembled WGS sequence"/>
</dbReference>
<name>A0A0L6W3K5_9FIRM</name>
<evidence type="ECO:0000313" key="3">
    <source>
        <dbReference type="Proteomes" id="UP000037175"/>
    </source>
</evidence>
<accession>A0A0L6W3K5</accession>
<feature type="compositionally biased region" description="Polar residues" evidence="1">
    <location>
        <begin position="27"/>
        <end position="48"/>
    </location>
</feature>
<evidence type="ECO:0000313" key="2">
    <source>
        <dbReference type="EMBL" id="KNZ70167.1"/>
    </source>
</evidence>
<dbReference type="EMBL" id="LGTE01000005">
    <property type="protein sequence ID" value="KNZ70167.1"/>
    <property type="molecule type" value="Genomic_DNA"/>
</dbReference>
<feature type="region of interest" description="Disordered" evidence="1">
    <location>
        <begin position="1"/>
        <end position="58"/>
    </location>
</feature>
<organism evidence="2 3">
    <name type="scientific">Thermincola ferriacetica</name>
    <dbReference type="NCBI Taxonomy" id="281456"/>
    <lineage>
        <taxon>Bacteria</taxon>
        <taxon>Bacillati</taxon>
        <taxon>Bacillota</taxon>
        <taxon>Clostridia</taxon>
        <taxon>Eubacteriales</taxon>
        <taxon>Thermincolaceae</taxon>
        <taxon>Thermincola</taxon>
    </lineage>
</organism>
<proteinExistence type="predicted"/>
<reference evidence="3" key="1">
    <citation type="submission" date="2015-07" db="EMBL/GenBank/DDBJ databases">
        <title>Complete Genome of Thermincola ferriacetica strain Z-0001T.</title>
        <authorList>
            <person name="Lusk B."/>
            <person name="Badalamenti J.P."/>
            <person name="Parameswaran P."/>
            <person name="Bond D.R."/>
            <person name="Torres C.I."/>
        </authorList>
    </citation>
    <scope>NUCLEOTIDE SEQUENCE [LARGE SCALE GENOMIC DNA]</scope>
    <source>
        <strain evidence="3">Z-0001</strain>
    </source>
</reference>
<gene>
    <name evidence="2" type="ORF">Tfer_1037</name>
</gene>
<evidence type="ECO:0000256" key="1">
    <source>
        <dbReference type="SAM" id="MobiDB-lite"/>
    </source>
</evidence>
<keyword evidence="3" id="KW-1185">Reference proteome</keyword>
<comment type="caution">
    <text evidence="2">The sequence shown here is derived from an EMBL/GenBank/DDBJ whole genome shotgun (WGS) entry which is preliminary data.</text>
</comment>
<dbReference type="RefSeq" id="WP_013120713.1">
    <property type="nucleotide sequence ID" value="NZ_LGTE01000005.1"/>
</dbReference>
<dbReference type="AlphaFoldDB" id="A0A0L6W3K5"/>